<proteinExistence type="inferred from homology"/>
<dbReference type="InterPro" id="IPR051122">
    <property type="entry name" value="SDR_DHRS6-like"/>
</dbReference>
<dbReference type="FunFam" id="3.40.50.720:FF:000084">
    <property type="entry name" value="Short-chain dehydrogenase reductase"/>
    <property type="match status" value="1"/>
</dbReference>
<evidence type="ECO:0000256" key="1">
    <source>
        <dbReference type="ARBA" id="ARBA00006484"/>
    </source>
</evidence>
<dbReference type="SUPFAM" id="SSF51735">
    <property type="entry name" value="NAD(P)-binding Rossmann-fold domains"/>
    <property type="match status" value="1"/>
</dbReference>
<organism evidence="3 4">
    <name type="scientific">Paludibaculum fermentans</name>
    <dbReference type="NCBI Taxonomy" id="1473598"/>
    <lineage>
        <taxon>Bacteria</taxon>
        <taxon>Pseudomonadati</taxon>
        <taxon>Acidobacteriota</taxon>
        <taxon>Terriglobia</taxon>
        <taxon>Bryobacterales</taxon>
        <taxon>Bryobacteraceae</taxon>
        <taxon>Paludibaculum</taxon>
    </lineage>
</organism>
<reference evidence="3 4" key="1">
    <citation type="submission" date="2020-10" db="EMBL/GenBank/DDBJ databases">
        <title>Complete genome sequence of Paludibaculum fermentans P105T, a facultatively anaerobic acidobacterium capable of dissimilatory Fe(III) reduction.</title>
        <authorList>
            <person name="Dedysh S.N."/>
            <person name="Beletsky A.V."/>
            <person name="Kulichevskaya I.S."/>
            <person name="Mardanov A.V."/>
            <person name="Ravin N.V."/>
        </authorList>
    </citation>
    <scope>NUCLEOTIDE SEQUENCE [LARGE SCALE GENOMIC DNA]</scope>
    <source>
        <strain evidence="3 4">P105</strain>
    </source>
</reference>
<dbReference type="Gene3D" id="3.40.50.720">
    <property type="entry name" value="NAD(P)-binding Rossmann-like Domain"/>
    <property type="match status" value="1"/>
</dbReference>
<dbReference type="PRINTS" id="PR00080">
    <property type="entry name" value="SDRFAMILY"/>
</dbReference>
<dbReference type="EMBL" id="CP063849">
    <property type="protein sequence ID" value="QOY90107.1"/>
    <property type="molecule type" value="Genomic_DNA"/>
</dbReference>
<dbReference type="Pfam" id="PF13561">
    <property type="entry name" value="adh_short_C2"/>
    <property type="match status" value="1"/>
</dbReference>
<dbReference type="RefSeq" id="WP_194451772.1">
    <property type="nucleotide sequence ID" value="NZ_CP063849.1"/>
</dbReference>
<sequence length="249" mass="26394">MRLELNGAKALVTGGSNGIGFAITEALRSCGAEVTVADLESSPPVDVSDAESLAQVFDSQGPFDIVVANAGAVTVAPLDQTTTEQWNRLLAINLSGAFHTIQLAARQMKPRRQGTIVLTASTNSYDGEPDLIAYNATKAGLLGLLHTAAGELGPYGIRINAVCPGLIRTRLTESHFAQPQVLKDYFRHIPLGRGGLPAEVANAVAFLASPLASFITGTTLLVDGGQMATKFGTWNESFARFETDHWEVK</sequence>
<dbReference type="GO" id="GO:0016491">
    <property type="term" value="F:oxidoreductase activity"/>
    <property type="evidence" value="ECO:0007669"/>
    <property type="project" value="UniProtKB-KW"/>
</dbReference>
<dbReference type="CDD" id="cd05233">
    <property type="entry name" value="SDR_c"/>
    <property type="match status" value="1"/>
</dbReference>
<dbReference type="AlphaFoldDB" id="A0A7S7NUK8"/>
<dbReference type="PRINTS" id="PR00081">
    <property type="entry name" value="GDHRDH"/>
</dbReference>
<keyword evidence="2" id="KW-0560">Oxidoreductase</keyword>
<dbReference type="InterPro" id="IPR020904">
    <property type="entry name" value="Sc_DH/Rdtase_CS"/>
</dbReference>
<gene>
    <name evidence="3" type="ORF">IRI77_09175</name>
</gene>
<name>A0A7S7NUK8_PALFE</name>
<keyword evidence="4" id="KW-1185">Reference proteome</keyword>
<dbReference type="PANTHER" id="PTHR43477">
    <property type="entry name" value="DIHYDROANTICAPSIN 7-DEHYDROGENASE"/>
    <property type="match status" value="1"/>
</dbReference>
<comment type="similarity">
    <text evidence="1">Belongs to the short-chain dehydrogenases/reductases (SDR) family.</text>
</comment>
<evidence type="ECO:0000256" key="2">
    <source>
        <dbReference type="ARBA" id="ARBA00023002"/>
    </source>
</evidence>
<protein>
    <submittedName>
        <fullName evidence="3">SDR family oxidoreductase</fullName>
    </submittedName>
</protein>
<dbReference type="InterPro" id="IPR002347">
    <property type="entry name" value="SDR_fam"/>
</dbReference>
<dbReference type="Proteomes" id="UP000593892">
    <property type="component" value="Chromosome"/>
</dbReference>
<accession>A0A7S7NUK8</accession>
<dbReference type="PROSITE" id="PS00061">
    <property type="entry name" value="ADH_SHORT"/>
    <property type="match status" value="1"/>
</dbReference>
<dbReference type="InterPro" id="IPR036291">
    <property type="entry name" value="NAD(P)-bd_dom_sf"/>
</dbReference>
<evidence type="ECO:0000313" key="4">
    <source>
        <dbReference type="Proteomes" id="UP000593892"/>
    </source>
</evidence>
<dbReference type="KEGG" id="pfer:IRI77_09175"/>
<evidence type="ECO:0000313" key="3">
    <source>
        <dbReference type="EMBL" id="QOY90107.1"/>
    </source>
</evidence>
<dbReference type="PANTHER" id="PTHR43477:SF1">
    <property type="entry name" value="DIHYDROANTICAPSIN 7-DEHYDROGENASE"/>
    <property type="match status" value="1"/>
</dbReference>